<evidence type="ECO:0000313" key="3">
    <source>
        <dbReference type="Proteomes" id="UP000831787"/>
    </source>
</evidence>
<reference evidence="2 3" key="1">
    <citation type="submission" date="2022-04" db="EMBL/GenBank/DDBJ databases">
        <title>Halobacillus sp. isolated from saltern.</title>
        <authorList>
            <person name="Won M."/>
            <person name="Lee C.-M."/>
            <person name="Woen H.-Y."/>
            <person name="Kwon S.-W."/>
        </authorList>
    </citation>
    <scope>NUCLEOTIDE SEQUENCE [LARGE SCALE GENOMIC DNA]</scope>
    <source>
        <strain evidence="2 3">SSBR10-3</strain>
    </source>
</reference>
<proteinExistence type="predicted"/>
<gene>
    <name evidence="2" type="ORF">MUN89_06715</name>
</gene>
<keyword evidence="1" id="KW-0812">Transmembrane</keyword>
<organism evidence="2 3">
    <name type="scientific">Halobacillus salinarum</name>
    <dbReference type="NCBI Taxonomy" id="2932257"/>
    <lineage>
        <taxon>Bacteria</taxon>
        <taxon>Bacillati</taxon>
        <taxon>Bacillota</taxon>
        <taxon>Bacilli</taxon>
        <taxon>Bacillales</taxon>
        <taxon>Bacillaceae</taxon>
        <taxon>Halobacillus</taxon>
    </lineage>
</organism>
<feature type="transmembrane region" description="Helical" evidence="1">
    <location>
        <begin position="12"/>
        <end position="30"/>
    </location>
</feature>
<dbReference type="RefSeq" id="WP_244712422.1">
    <property type="nucleotide sequence ID" value="NZ_CP095073.1"/>
</dbReference>
<evidence type="ECO:0000256" key="1">
    <source>
        <dbReference type="SAM" id="Phobius"/>
    </source>
</evidence>
<keyword evidence="1" id="KW-0472">Membrane</keyword>
<feature type="transmembrane region" description="Helical" evidence="1">
    <location>
        <begin position="37"/>
        <end position="57"/>
    </location>
</feature>
<keyword evidence="3" id="KW-1185">Reference proteome</keyword>
<evidence type="ECO:0000313" key="2">
    <source>
        <dbReference type="EMBL" id="UOQ45622.1"/>
    </source>
</evidence>
<protein>
    <submittedName>
        <fullName evidence="2">Uncharacterized protein</fullName>
    </submittedName>
</protein>
<accession>A0ABY4EME4</accession>
<dbReference type="Proteomes" id="UP000831787">
    <property type="component" value="Chromosome"/>
</dbReference>
<name>A0ABY4EME4_9BACI</name>
<feature type="transmembrane region" description="Helical" evidence="1">
    <location>
        <begin position="77"/>
        <end position="100"/>
    </location>
</feature>
<dbReference type="EMBL" id="CP095073">
    <property type="protein sequence ID" value="UOQ45622.1"/>
    <property type="molecule type" value="Genomic_DNA"/>
</dbReference>
<sequence length="102" mass="12245">MYWETLPHWFWVIYYVLLFITLGTAIYGVVNNKLRFLSILAVIITLSAPIVSFINSVERSAGMNEMDYFIHELQHGAIWTFFTLFCYVFLLTFWWLFLFLKQ</sequence>
<keyword evidence="1" id="KW-1133">Transmembrane helix</keyword>